<gene>
    <name evidence="6" type="ORF">MFLAVUS_003007</name>
</gene>
<evidence type="ECO:0000256" key="3">
    <source>
        <dbReference type="ARBA" id="ARBA00022989"/>
    </source>
</evidence>
<dbReference type="InterPro" id="IPR008521">
    <property type="entry name" value="Mg_trans_NIPA"/>
</dbReference>
<accession>A0ABP9YRW1</accession>
<reference evidence="6 7" key="1">
    <citation type="submission" date="2024-04" db="EMBL/GenBank/DDBJ databases">
        <title>genome sequences of Mucor flavus KT1a and Helicostylum pulchrum KT1b strains isolated from the surface of a dry-aged beef.</title>
        <authorList>
            <person name="Toyotome T."/>
            <person name="Hosono M."/>
            <person name="Torimaru M."/>
            <person name="Fukuda K."/>
            <person name="Mikami N."/>
        </authorList>
    </citation>
    <scope>NUCLEOTIDE SEQUENCE [LARGE SCALE GENOMIC DNA]</scope>
    <source>
        <strain evidence="6 7">KT1a</strain>
    </source>
</reference>
<dbReference type="InterPro" id="IPR037185">
    <property type="entry name" value="EmrE-like"/>
</dbReference>
<name>A0ABP9YRW1_9FUNG</name>
<protein>
    <recommendedName>
        <fullName evidence="8">DUF803-domain-containing protein</fullName>
    </recommendedName>
</protein>
<evidence type="ECO:0000256" key="2">
    <source>
        <dbReference type="ARBA" id="ARBA00022692"/>
    </source>
</evidence>
<sequence length="449" mass="49145">MTLLGNFQFFCLFSSTSKPDRIRKSIGPISTVIKRQPFSSTSQRALPKSSGYYQYKQDASAGANKGPEVVTENSILSNFPRPNLMPTLNFSLFGYQSPTEGGNDRRANTTTCNNCTGPHSTDFCPYQKCLINSNKRHGTSAADGKHNYLKNWTWWAGMVTMAVGEVLNFSAYSFAPPILVTPLGALSVILGAIFASIFLKEKLGPIGKIGCLLSVVGALIIVLHAPEDKEVTSIDELLFYALRPGFMSYCTIVVVVSIFMIYKVVPKYGKKNPFIYVSICSLVGSVSVMSIKAFGIALKLTFAGNNQFTHPSTYAFGIVVVVCIVTQMNYFNKALEQFSTNVVNPIYFVCFTTATIAASAILFQGFNTDNPVNVVSLICGFIIIFAGVYLLDSIARGAGATESDNRYTNEEDEGLLMSETSLLENEESLGLTELEDSDDEHLLKHNDRV</sequence>
<evidence type="ECO:0000256" key="4">
    <source>
        <dbReference type="ARBA" id="ARBA00023136"/>
    </source>
</evidence>
<keyword evidence="2 5" id="KW-0812">Transmembrane</keyword>
<dbReference type="PANTHER" id="PTHR12570">
    <property type="match status" value="1"/>
</dbReference>
<organism evidence="6 7">
    <name type="scientific">Mucor flavus</name>
    <dbReference type="NCBI Taxonomy" id="439312"/>
    <lineage>
        <taxon>Eukaryota</taxon>
        <taxon>Fungi</taxon>
        <taxon>Fungi incertae sedis</taxon>
        <taxon>Mucoromycota</taxon>
        <taxon>Mucoromycotina</taxon>
        <taxon>Mucoromycetes</taxon>
        <taxon>Mucorales</taxon>
        <taxon>Mucorineae</taxon>
        <taxon>Mucoraceae</taxon>
        <taxon>Mucor</taxon>
    </lineage>
</organism>
<dbReference type="Proteomes" id="UP001473302">
    <property type="component" value="Unassembled WGS sequence"/>
</dbReference>
<evidence type="ECO:0000313" key="6">
    <source>
        <dbReference type="EMBL" id="GAA5809596.1"/>
    </source>
</evidence>
<dbReference type="EMBL" id="BAABUK010000005">
    <property type="protein sequence ID" value="GAA5809596.1"/>
    <property type="molecule type" value="Genomic_DNA"/>
</dbReference>
<dbReference type="SUPFAM" id="SSF103481">
    <property type="entry name" value="Multidrug resistance efflux transporter EmrE"/>
    <property type="match status" value="1"/>
</dbReference>
<feature type="transmembrane region" description="Helical" evidence="5">
    <location>
        <begin position="372"/>
        <end position="391"/>
    </location>
</feature>
<comment type="caution">
    <text evidence="6">The sequence shown here is derived from an EMBL/GenBank/DDBJ whole genome shotgun (WGS) entry which is preliminary data.</text>
</comment>
<keyword evidence="3 5" id="KW-1133">Transmembrane helix</keyword>
<evidence type="ECO:0000313" key="7">
    <source>
        <dbReference type="Proteomes" id="UP001473302"/>
    </source>
</evidence>
<feature type="transmembrane region" description="Helical" evidence="5">
    <location>
        <begin position="274"/>
        <end position="294"/>
    </location>
</feature>
<feature type="transmembrane region" description="Helical" evidence="5">
    <location>
        <begin position="343"/>
        <end position="366"/>
    </location>
</feature>
<feature type="transmembrane region" description="Helical" evidence="5">
    <location>
        <begin position="178"/>
        <end position="199"/>
    </location>
</feature>
<keyword evidence="4 5" id="KW-0472">Membrane</keyword>
<dbReference type="PANTHER" id="PTHR12570:SF85">
    <property type="entry name" value="DUF803 DOMAIN MEMBRANE PROTEIN (AFU_ORTHOLOGUE AFUA_1G15880)"/>
    <property type="match status" value="1"/>
</dbReference>
<feature type="transmembrane region" description="Helical" evidence="5">
    <location>
        <begin position="314"/>
        <end position="331"/>
    </location>
</feature>
<proteinExistence type="predicted"/>
<evidence type="ECO:0008006" key="8">
    <source>
        <dbReference type="Google" id="ProtNLM"/>
    </source>
</evidence>
<feature type="transmembrane region" description="Helical" evidence="5">
    <location>
        <begin position="237"/>
        <end position="262"/>
    </location>
</feature>
<evidence type="ECO:0000256" key="5">
    <source>
        <dbReference type="SAM" id="Phobius"/>
    </source>
</evidence>
<evidence type="ECO:0000256" key="1">
    <source>
        <dbReference type="ARBA" id="ARBA00004141"/>
    </source>
</evidence>
<keyword evidence="7" id="KW-1185">Reference proteome</keyword>
<feature type="transmembrane region" description="Helical" evidence="5">
    <location>
        <begin position="206"/>
        <end position="225"/>
    </location>
</feature>
<dbReference type="Pfam" id="PF05653">
    <property type="entry name" value="Mg_trans_NIPA"/>
    <property type="match status" value="1"/>
</dbReference>
<comment type="subcellular location">
    <subcellularLocation>
        <location evidence="1">Membrane</location>
        <topology evidence="1">Multi-pass membrane protein</topology>
    </subcellularLocation>
</comment>
<dbReference type="Gene3D" id="1.10.3730.20">
    <property type="match status" value="1"/>
</dbReference>